<comment type="similarity">
    <text evidence="1 6">Belongs to the glutaminase family.</text>
</comment>
<gene>
    <name evidence="6 7" type="primary">glsA</name>
    <name evidence="7" type="ORF">EZH22_26730</name>
</gene>
<dbReference type="GO" id="GO:0004359">
    <property type="term" value="F:glutaminase activity"/>
    <property type="evidence" value="ECO:0007669"/>
    <property type="project" value="UniProtKB-UniRule"/>
</dbReference>
<dbReference type="PANTHER" id="PTHR12544">
    <property type="entry name" value="GLUTAMINASE"/>
    <property type="match status" value="1"/>
</dbReference>
<dbReference type="Pfam" id="PF04960">
    <property type="entry name" value="Glutaminase"/>
    <property type="match status" value="1"/>
</dbReference>
<keyword evidence="8" id="KW-1185">Reference proteome</keyword>
<evidence type="ECO:0000256" key="2">
    <source>
        <dbReference type="ARBA" id="ARBA00011881"/>
    </source>
</evidence>
<feature type="binding site" evidence="6">
    <location>
        <position position="173"/>
    </location>
    <ligand>
        <name>substrate</name>
    </ligand>
</feature>
<feature type="binding site" evidence="6">
    <location>
        <position position="267"/>
    </location>
    <ligand>
        <name>substrate</name>
    </ligand>
</feature>
<dbReference type="Gene3D" id="3.40.710.10">
    <property type="entry name" value="DD-peptidase/beta-lactamase superfamily"/>
    <property type="match status" value="1"/>
</dbReference>
<dbReference type="NCBIfam" id="TIGR03814">
    <property type="entry name" value="Gln_ase"/>
    <property type="match status" value="1"/>
</dbReference>
<feature type="binding site" evidence="6">
    <location>
        <position position="249"/>
    </location>
    <ligand>
        <name>substrate</name>
    </ligand>
</feature>
<feature type="binding site" evidence="6">
    <location>
        <position position="197"/>
    </location>
    <ligand>
        <name>substrate</name>
    </ligand>
</feature>
<proteinExistence type="inferred from homology"/>
<evidence type="ECO:0000256" key="5">
    <source>
        <dbReference type="ARBA" id="ARBA00049534"/>
    </source>
</evidence>
<dbReference type="SUPFAM" id="SSF56601">
    <property type="entry name" value="beta-lactamase/transpeptidase-like"/>
    <property type="match status" value="1"/>
</dbReference>
<dbReference type="PANTHER" id="PTHR12544:SF29">
    <property type="entry name" value="GLUTAMINASE"/>
    <property type="match status" value="1"/>
</dbReference>
<comment type="catalytic activity">
    <reaction evidence="5 6">
        <text>L-glutamine + H2O = L-glutamate + NH4(+)</text>
        <dbReference type="Rhea" id="RHEA:15889"/>
        <dbReference type="ChEBI" id="CHEBI:15377"/>
        <dbReference type="ChEBI" id="CHEBI:28938"/>
        <dbReference type="ChEBI" id="CHEBI:29985"/>
        <dbReference type="ChEBI" id="CHEBI:58359"/>
        <dbReference type="EC" id="3.5.1.2"/>
    </reaction>
</comment>
<evidence type="ECO:0000256" key="1">
    <source>
        <dbReference type="ARBA" id="ARBA00011076"/>
    </source>
</evidence>
<accession>A0A974PMT9</accession>
<dbReference type="InterPro" id="IPR012338">
    <property type="entry name" value="Beta-lactam/transpept-like"/>
</dbReference>
<dbReference type="InterPro" id="IPR015868">
    <property type="entry name" value="Glutaminase"/>
</dbReference>
<name>A0A974PMT9_9HYPH</name>
<feature type="binding site" evidence="6">
    <location>
        <position position="122"/>
    </location>
    <ligand>
        <name>substrate</name>
    </ligand>
</feature>
<dbReference type="GO" id="GO:0006543">
    <property type="term" value="P:L-glutamine catabolic process"/>
    <property type="evidence" value="ECO:0007669"/>
    <property type="project" value="TreeGrafter"/>
</dbReference>
<organism evidence="7 8">
    <name type="scientific">Xanthobacter dioxanivorans</name>
    <dbReference type="NCBI Taxonomy" id="2528964"/>
    <lineage>
        <taxon>Bacteria</taxon>
        <taxon>Pseudomonadati</taxon>
        <taxon>Pseudomonadota</taxon>
        <taxon>Alphaproteobacteria</taxon>
        <taxon>Hyphomicrobiales</taxon>
        <taxon>Xanthobacteraceae</taxon>
        <taxon>Xanthobacter</taxon>
    </lineage>
</organism>
<dbReference type="EMBL" id="CP063362">
    <property type="protein sequence ID" value="QRG06493.1"/>
    <property type="molecule type" value="Genomic_DNA"/>
</dbReference>
<keyword evidence="4 6" id="KW-0378">Hydrolase</keyword>
<dbReference type="EC" id="3.5.1.2" evidence="3 6"/>
<dbReference type="HAMAP" id="MF_00313">
    <property type="entry name" value="Glutaminase"/>
    <property type="match status" value="1"/>
</dbReference>
<dbReference type="AlphaFoldDB" id="A0A974PMT9"/>
<dbReference type="KEGG" id="xdi:EZH22_26730"/>
<comment type="subunit">
    <text evidence="2 6">Homotetramer.</text>
</comment>
<evidence type="ECO:0000313" key="7">
    <source>
        <dbReference type="EMBL" id="QRG06493.1"/>
    </source>
</evidence>
<evidence type="ECO:0000256" key="4">
    <source>
        <dbReference type="ARBA" id="ARBA00022801"/>
    </source>
</evidence>
<evidence type="ECO:0000256" key="3">
    <source>
        <dbReference type="ARBA" id="ARBA00012918"/>
    </source>
</evidence>
<dbReference type="FunFam" id="3.40.710.10:FF:000005">
    <property type="entry name" value="Glutaminase"/>
    <property type="match status" value="1"/>
</dbReference>
<evidence type="ECO:0000313" key="8">
    <source>
        <dbReference type="Proteomes" id="UP000596427"/>
    </source>
</evidence>
<evidence type="ECO:0000256" key="6">
    <source>
        <dbReference type="HAMAP-Rule" id="MF_00313"/>
    </source>
</evidence>
<dbReference type="Proteomes" id="UP000596427">
    <property type="component" value="Chromosome"/>
</dbReference>
<sequence>MAVSQSAGGAYGLESVVRHTYERARHDISGELAAYIPELARVDPERFGIAAISVEGELVGVGDVEVPFTIQSISKALAYCLALEALGREKVLAHVGVEPSGDAFNAIVFDPTTNRPYNPMVNAGAITVSGLIAGAYGGEAFEMLMDRFSAAAGRRLDIDETVYRSEAETGHRNRGIAHLLKSAGALDADVDATVDLYFRQCSILVTASDLARMGATLANIGENPLTRATVFGVEAVRNTLSVMFTSGMYDFAGNWAFDVGVPAKSGVGGGILGVVNRQLGIGTYSPRLDAKGNSVRGIAAFRELTEELGLHIFDPTNRGSAMLGAFSR</sequence>
<reference evidence="7 8" key="1">
    <citation type="submission" date="2020-10" db="EMBL/GenBank/DDBJ databases">
        <title>Degradation of 1,4-Dioxane by Xanthobacter sp. YN2, via a Novel Group-2 Soluble Di-Iron Monooxygenase.</title>
        <authorList>
            <person name="Ma F."/>
            <person name="Wang Y."/>
            <person name="Yang J."/>
            <person name="Guo H."/>
            <person name="Su D."/>
            <person name="Yu L."/>
        </authorList>
    </citation>
    <scope>NUCLEOTIDE SEQUENCE [LARGE SCALE GENOMIC DNA]</scope>
    <source>
        <strain evidence="7 8">YN2</strain>
    </source>
</reference>
<dbReference type="GO" id="GO:0006537">
    <property type="term" value="P:glutamate biosynthetic process"/>
    <property type="evidence" value="ECO:0007669"/>
    <property type="project" value="TreeGrafter"/>
</dbReference>
<feature type="binding site" evidence="6">
    <location>
        <position position="72"/>
    </location>
    <ligand>
        <name>substrate</name>
    </ligand>
</feature>
<protein>
    <recommendedName>
        <fullName evidence="3 6">Glutaminase</fullName>
        <ecNumber evidence="3 6">3.5.1.2</ecNumber>
    </recommendedName>
</protein>
<dbReference type="RefSeq" id="WP_203193400.1">
    <property type="nucleotide sequence ID" value="NZ_CP063362.1"/>
</dbReference>
<feature type="binding site" evidence="6">
    <location>
        <position position="166"/>
    </location>
    <ligand>
        <name>substrate</name>
    </ligand>
</feature>
<keyword evidence="6" id="KW-0007">Acetylation</keyword>